<proteinExistence type="inferred from homology"/>
<dbReference type="InterPro" id="IPR008969">
    <property type="entry name" value="CarboxyPept-like_regulatory"/>
</dbReference>
<dbReference type="InterPro" id="IPR023997">
    <property type="entry name" value="TonB-dep_OMP_SusC/RagA_CS"/>
</dbReference>
<keyword evidence="3 8" id="KW-1134">Transmembrane beta strand</keyword>
<dbReference type="InterPro" id="IPR023996">
    <property type="entry name" value="TonB-dep_OMP_SusC/RagA"/>
</dbReference>
<dbReference type="STRING" id="390242.SAMN04488024_1106"/>
<feature type="domain" description="TonB-dependent receptor plug" evidence="12">
    <location>
        <begin position="144"/>
        <end position="250"/>
    </location>
</feature>
<keyword evidence="2 8" id="KW-0813">Transport</keyword>
<dbReference type="Gene3D" id="2.40.170.20">
    <property type="entry name" value="TonB-dependent receptor, beta-barrel domain"/>
    <property type="match status" value="1"/>
</dbReference>
<dbReference type="Pfam" id="PF13715">
    <property type="entry name" value="CarbopepD_reg_2"/>
    <property type="match status" value="1"/>
</dbReference>
<evidence type="ECO:0000256" key="10">
    <source>
        <dbReference type="SAM" id="SignalP"/>
    </source>
</evidence>
<evidence type="ECO:0000256" key="3">
    <source>
        <dbReference type="ARBA" id="ARBA00022452"/>
    </source>
</evidence>
<evidence type="ECO:0000256" key="2">
    <source>
        <dbReference type="ARBA" id="ARBA00022448"/>
    </source>
</evidence>
<evidence type="ECO:0000256" key="9">
    <source>
        <dbReference type="RuleBase" id="RU003357"/>
    </source>
</evidence>
<evidence type="ECO:0000256" key="7">
    <source>
        <dbReference type="ARBA" id="ARBA00023237"/>
    </source>
</evidence>
<dbReference type="InterPro" id="IPR039426">
    <property type="entry name" value="TonB-dep_rcpt-like"/>
</dbReference>
<sequence length="1020" mass="112686">MKYSVLQKKIIALTFLQVTVSAAFLNANAENTAADRLANKKLLVAGYNLADIIITGKVTDEKTKSPIPGVTVKVKDSQTIAVTDENGVYKITVPNEQAILSFNYVGYDVQEKQVGSLKNINIILKSAQANLEEVVVVGYGTQKKADVTGSVVRANLDDFRNAPTTNVANLLQGTVPGLNVGQVNRAGATPGISIRGQNTLGGNQNVLIILDGVQYNGSLTSINPDDIASIDVLKDASATAVYGAQAANGVLLITSRKGTVGRTRISFSTQYATQKPNIDLRPMARDEYLDHIKYLYYDQAFLAPDFTQPNPAFDLISKVDPSMKDAQGNLLPNDFSWYDEATKRGSIVDNQLSVSGGTDKINYLLSGSLTRNSGFIENDNFKRKSIRANIETKATNWLTIGLQSFGTFVNEDGVEPNFTDINLMSPLILPWDNSGNLKINPFGTNLTNPLLSYQADDYDRHNYFFANVYGNVQLPIKGLSYKISFGNNYRLDFKNISNMYDANLTGQASKETTTYYDYTFDNLLTYNKTIGKHSFTGTLLYGAIERENSYTRAYSTGFSRLTLGYDNLQQGTNRFAISNAWKESLNYQMFRLNYNYESKYLFTGTIRRDGFSGFAENNKYGIFPSVSVGWDISKESFFKVNWVDNLKLRVGYGVAGNQTSRYSSLANVGVSAAYVFGDGGSTQFGQQVNGMANPDLRWERTTGANIGLEFTLLKNRLSGTVEYYNTKTTDLLYSVNIPVITGFSNVLTNIGQLNNQGVEFSLNSKNINSGGFQWNTSLNFARNANKIVKLLGDLNGDGVEDDLPQSGLFIGQPTAVIYDYQVNGIWQVGEQIPTGYSPGTYRIVDQNGDGVINASDRAILGSSAPAYRLSLLNNFQYKNFTLSIFLNSIQGGKNSYLAGNTPRIIRDDNAIRNNYLSGIDYWSPDNPNGKYPRSIVSATLNPPLFQNRSFVRLQDVSLSYKFTGKLIERMKLQNLNVFVSGRNLATWTNWEGWDPETNQGLTNDGRPVFKGYAVGLNVTF</sequence>
<dbReference type="Proteomes" id="UP000199455">
    <property type="component" value="Unassembled WGS sequence"/>
</dbReference>
<keyword evidence="10" id="KW-0732">Signal</keyword>
<comment type="subcellular location">
    <subcellularLocation>
        <location evidence="1 8">Cell outer membrane</location>
        <topology evidence="1 8">Multi-pass membrane protein</topology>
    </subcellularLocation>
</comment>
<evidence type="ECO:0000256" key="8">
    <source>
        <dbReference type="PROSITE-ProRule" id="PRU01360"/>
    </source>
</evidence>
<keyword evidence="4 8" id="KW-0812">Transmembrane</keyword>
<comment type="similarity">
    <text evidence="8 9">Belongs to the TonB-dependent receptor family.</text>
</comment>
<organism evidence="13 14">
    <name type="scientific">Pedobacter soli</name>
    <dbReference type="NCBI Taxonomy" id="390242"/>
    <lineage>
        <taxon>Bacteria</taxon>
        <taxon>Pseudomonadati</taxon>
        <taxon>Bacteroidota</taxon>
        <taxon>Sphingobacteriia</taxon>
        <taxon>Sphingobacteriales</taxon>
        <taxon>Sphingobacteriaceae</taxon>
        <taxon>Pedobacter</taxon>
    </lineage>
</organism>
<keyword evidence="14" id="KW-1185">Reference proteome</keyword>
<keyword evidence="7 8" id="KW-0998">Cell outer membrane</keyword>
<dbReference type="Pfam" id="PF07715">
    <property type="entry name" value="Plug"/>
    <property type="match status" value="1"/>
</dbReference>
<dbReference type="NCBIfam" id="TIGR04057">
    <property type="entry name" value="SusC_RagA_signa"/>
    <property type="match status" value="1"/>
</dbReference>
<dbReference type="NCBIfam" id="TIGR04056">
    <property type="entry name" value="OMP_RagA_SusC"/>
    <property type="match status" value="1"/>
</dbReference>
<evidence type="ECO:0000256" key="1">
    <source>
        <dbReference type="ARBA" id="ARBA00004571"/>
    </source>
</evidence>
<evidence type="ECO:0000259" key="12">
    <source>
        <dbReference type="Pfam" id="PF07715"/>
    </source>
</evidence>
<dbReference type="GO" id="GO:0009279">
    <property type="term" value="C:cell outer membrane"/>
    <property type="evidence" value="ECO:0007669"/>
    <property type="project" value="UniProtKB-SubCell"/>
</dbReference>
<accession>A0A1G6Z705</accession>
<dbReference type="SUPFAM" id="SSF56935">
    <property type="entry name" value="Porins"/>
    <property type="match status" value="1"/>
</dbReference>
<dbReference type="InterPro" id="IPR012910">
    <property type="entry name" value="Plug_dom"/>
</dbReference>
<dbReference type="Gene3D" id="2.170.130.10">
    <property type="entry name" value="TonB-dependent receptor, plug domain"/>
    <property type="match status" value="1"/>
</dbReference>
<dbReference type="PROSITE" id="PS52016">
    <property type="entry name" value="TONB_DEPENDENT_REC_3"/>
    <property type="match status" value="1"/>
</dbReference>
<dbReference type="SUPFAM" id="SSF49464">
    <property type="entry name" value="Carboxypeptidase regulatory domain-like"/>
    <property type="match status" value="1"/>
</dbReference>
<evidence type="ECO:0000256" key="4">
    <source>
        <dbReference type="ARBA" id="ARBA00022692"/>
    </source>
</evidence>
<evidence type="ECO:0000259" key="11">
    <source>
        <dbReference type="Pfam" id="PF00593"/>
    </source>
</evidence>
<feature type="domain" description="TonB-dependent receptor-like beta-barrel" evidence="11">
    <location>
        <begin position="431"/>
        <end position="984"/>
    </location>
</feature>
<dbReference type="AlphaFoldDB" id="A0A1G6Z705"/>
<feature type="signal peptide" evidence="10">
    <location>
        <begin position="1"/>
        <end position="29"/>
    </location>
</feature>
<keyword evidence="5 9" id="KW-0798">TonB box</keyword>
<dbReference type="InterPro" id="IPR000531">
    <property type="entry name" value="Beta-barrel_TonB"/>
</dbReference>
<dbReference type="EMBL" id="FMZH01000010">
    <property type="protein sequence ID" value="SDD98534.1"/>
    <property type="molecule type" value="Genomic_DNA"/>
</dbReference>
<name>A0A1G6Z705_9SPHI</name>
<dbReference type="Gene3D" id="2.60.40.1120">
    <property type="entry name" value="Carboxypeptidase-like, regulatory domain"/>
    <property type="match status" value="1"/>
</dbReference>
<evidence type="ECO:0000313" key="14">
    <source>
        <dbReference type="Proteomes" id="UP000199455"/>
    </source>
</evidence>
<dbReference type="Pfam" id="PF00593">
    <property type="entry name" value="TonB_dep_Rec_b-barrel"/>
    <property type="match status" value="1"/>
</dbReference>
<gene>
    <name evidence="13" type="ORF">SAMN04488024_1106</name>
</gene>
<evidence type="ECO:0000256" key="5">
    <source>
        <dbReference type="ARBA" id="ARBA00023077"/>
    </source>
</evidence>
<dbReference type="RefSeq" id="WP_090771406.1">
    <property type="nucleotide sequence ID" value="NZ_FMZH01000010.1"/>
</dbReference>
<evidence type="ECO:0000256" key="6">
    <source>
        <dbReference type="ARBA" id="ARBA00023136"/>
    </source>
</evidence>
<reference evidence="14" key="1">
    <citation type="submission" date="2016-10" db="EMBL/GenBank/DDBJ databases">
        <authorList>
            <person name="Varghese N."/>
            <person name="Submissions S."/>
        </authorList>
    </citation>
    <scope>NUCLEOTIDE SEQUENCE [LARGE SCALE GENOMIC DNA]</scope>
    <source>
        <strain evidence="14">DSM 18609</strain>
    </source>
</reference>
<protein>
    <submittedName>
        <fullName evidence="13">TonB-linked outer membrane protein, SusC/RagA family</fullName>
    </submittedName>
</protein>
<evidence type="ECO:0000313" key="13">
    <source>
        <dbReference type="EMBL" id="SDD98534.1"/>
    </source>
</evidence>
<feature type="chain" id="PRO_5011460697" evidence="10">
    <location>
        <begin position="30"/>
        <end position="1020"/>
    </location>
</feature>
<dbReference type="InterPro" id="IPR037066">
    <property type="entry name" value="Plug_dom_sf"/>
</dbReference>
<keyword evidence="6 8" id="KW-0472">Membrane</keyword>
<dbReference type="InterPro" id="IPR036942">
    <property type="entry name" value="Beta-barrel_TonB_sf"/>
</dbReference>